<comment type="caution">
    <text evidence="12">The sequence shown here is derived from an EMBL/GenBank/DDBJ whole genome shotgun (WGS) entry which is preliminary data.</text>
</comment>
<dbReference type="InterPro" id="IPR029063">
    <property type="entry name" value="SAM-dependent_MTases_sf"/>
</dbReference>
<evidence type="ECO:0000256" key="2">
    <source>
        <dbReference type="ARBA" id="ARBA00022553"/>
    </source>
</evidence>
<dbReference type="SUPFAM" id="SSF53335">
    <property type="entry name" value="S-adenosyl-L-methionine-dependent methyltransferases"/>
    <property type="match status" value="1"/>
</dbReference>
<dbReference type="SMART" id="SM00822">
    <property type="entry name" value="PKS_KR"/>
    <property type="match status" value="1"/>
</dbReference>
<evidence type="ECO:0000256" key="6">
    <source>
        <dbReference type="ARBA" id="ARBA00023268"/>
    </source>
</evidence>
<dbReference type="InterPro" id="IPR056501">
    <property type="entry name" value="NAD-bd_HRPKS_sdrA"/>
</dbReference>
<dbReference type="InterPro" id="IPR011032">
    <property type="entry name" value="GroES-like_sf"/>
</dbReference>
<comment type="caution">
    <text evidence="8">Lacks conserved residue(s) required for the propagation of feature annotation.</text>
</comment>
<dbReference type="Pfam" id="PF08240">
    <property type="entry name" value="ADH_N"/>
    <property type="match status" value="1"/>
</dbReference>
<evidence type="ECO:0000256" key="3">
    <source>
        <dbReference type="ARBA" id="ARBA00022679"/>
    </source>
</evidence>
<dbReference type="Gene3D" id="3.40.366.10">
    <property type="entry name" value="Malonyl-Coenzyme A Acyl Carrier Protein, domain 2"/>
    <property type="match status" value="1"/>
</dbReference>
<feature type="region of interest" description="N-terminal hotdog fold" evidence="8">
    <location>
        <begin position="697"/>
        <end position="833"/>
    </location>
</feature>
<dbReference type="InterPro" id="IPR013154">
    <property type="entry name" value="ADH-like_N"/>
</dbReference>
<dbReference type="STRING" id="1432307.W9CAY9"/>
<dbReference type="InterPro" id="IPR036736">
    <property type="entry name" value="ACP-like_sf"/>
</dbReference>
<keyword evidence="7" id="KW-0012">Acyltransferase</keyword>
<feature type="domain" description="Ketosynthase family 3 (KS3)" evidence="10">
    <location>
        <begin position="11"/>
        <end position="415"/>
    </location>
</feature>
<evidence type="ECO:0000256" key="4">
    <source>
        <dbReference type="ARBA" id="ARBA00022857"/>
    </source>
</evidence>
<dbReference type="InterPro" id="IPR014031">
    <property type="entry name" value="Ketoacyl_synth_C"/>
</dbReference>
<keyword evidence="5" id="KW-0560">Oxidoreductase</keyword>
<dbReference type="Gene3D" id="3.40.47.10">
    <property type="match status" value="1"/>
</dbReference>
<dbReference type="InterPro" id="IPR016039">
    <property type="entry name" value="Thiolase-like"/>
</dbReference>
<dbReference type="Pfam" id="PF02801">
    <property type="entry name" value="Ketoacyl-synt_C"/>
    <property type="match status" value="1"/>
</dbReference>
<dbReference type="OrthoDB" id="329835at2759"/>
<dbReference type="Pfam" id="PF23297">
    <property type="entry name" value="ACP_SdgA_C"/>
    <property type="match status" value="1"/>
</dbReference>
<evidence type="ECO:0000259" key="10">
    <source>
        <dbReference type="PROSITE" id="PS52004"/>
    </source>
</evidence>
<dbReference type="InterPro" id="IPR014030">
    <property type="entry name" value="Ketoacyl_synth_N"/>
</dbReference>
<dbReference type="GO" id="GO:0004315">
    <property type="term" value="F:3-oxoacyl-[acyl-carrier-protein] synthase activity"/>
    <property type="evidence" value="ECO:0007669"/>
    <property type="project" value="InterPro"/>
</dbReference>
<feature type="domain" description="PKS/mFAS DH" evidence="11">
    <location>
        <begin position="697"/>
        <end position="1016"/>
    </location>
</feature>
<dbReference type="SUPFAM" id="SSF50129">
    <property type="entry name" value="GroES-like"/>
    <property type="match status" value="1"/>
</dbReference>
<dbReference type="InterPro" id="IPR050091">
    <property type="entry name" value="PKS_NRPS_Biosynth_Enz"/>
</dbReference>
<dbReference type="InterPro" id="IPR049900">
    <property type="entry name" value="PKS_mFAS_DH"/>
</dbReference>
<dbReference type="InterPro" id="IPR049551">
    <property type="entry name" value="PKS_DH_C"/>
</dbReference>
<dbReference type="InterPro" id="IPR020841">
    <property type="entry name" value="PKS_Beta-ketoAc_synthase_dom"/>
</dbReference>
<dbReference type="GO" id="GO:0016491">
    <property type="term" value="F:oxidoreductase activity"/>
    <property type="evidence" value="ECO:0007669"/>
    <property type="project" value="UniProtKB-KW"/>
</dbReference>
<dbReference type="SMART" id="SM00829">
    <property type="entry name" value="PKS_ER"/>
    <property type="match status" value="1"/>
</dbReference>
<proteinExistence type="predicted"/>
<dbReference type="Proteomes" id="UP000019487">
    <property type="component" value="Unassembled WGS sequence"/>
</dbReference>
<feature type="region of interest" description="C-terminal hotdog fold" evidence="8">
    <location>
        <begin position="854"/>
        <end position="1016"/>
    </location>
</feature>
<evidence type="ECO:0000313" key="13">
    <source>
        <dbReference type="Proteomes" id="UP000019487"/>
    </source>
</evidence>
<protein>
    <submittedName>
        <fullName evidence="12">Lovastatin nonaketide synthase</fullName>
    </submittedName>
</protein>
<dbReference type="Gene3D" id="3.10.129.110">
    <property type="entry name" value="Polyketide synthase dehydratase"/>
    <property type="match status" value="1"/>
</dbReference>
<dbReference type="InterPro" id="IPR001227">
    <property type="entry name" value="Ac_transferase_dom_sf"/>
</dbReference>
<dbReference type="PROSITE" id="PS50075">
    <property type="entry name" value="CARRIER"/>
    <property type="match status" value="1"/>
</dbReference>
<dbReference type="PANTHER" id="PTHR43775:SF29">
    <property type="entry name" value="ASPERFURANONE POLYKETIDE SYNTHASE AFOG-RELATED"/>
    <property type="match status" value="1"/>
</dbReference>
<dbReference type="InterPro" id="IPR009081">
    <property type="entry name" value="PP-bd_ACP"/>
</dbReference>
<dbReference type="InterPro" id="IPR020806">
    <property type="entry name" value="PKS_PP-bd"/>
</dbReference>
<dbReference type="Pfam" id="PF23114">
    <property type="entry name" value="NAD-bd_HRPKS_sdrA"/>
    <property type="match status" value="1"/>
</dbReference>
<evidence type="ECO:0000313" key="12">
    <source>
        <dbReference type="EMBL" id="ESZ93011.1"/>
    </source>
</evidence>
<keyword evidence="2" id="KW-0597">Phosphoprotein</keyword>
<keyword evidence="1" id="KW-0596">Phosphopantetheine</keyword>
<dbReference type="PROSITE" id="PS52019">
    <property type="entry name" value="PKS_MFAS_DH"/>
    <property type="match status" value="1"/>
</dbReference>
<keyword evidence="4" id="KW-0521">NADP</keyword>
<dbReference type="CDD" id="cd05195">
    <property type="entry name" value="enoyl_red"/>
    <property type="match status" value="1"/>
</dbReference>
<dbReference type="Gene3D" id="3.90.180.10">
    <property type="entry name" value="Medium-chain alcohol dehydrogenases, catalytic domain"/>
    <property type="match status" value="1"/>
</dbReference>
<dbReference type="CDD" id="cd02440">
    <property type="entry name" value="AdoMet_MTases"/>
    <property type="match status" value="1"/>
</dbReference>
<dbReference type="InterPro" id="IPR020843">
    <property type="entry name" value="ER"/>
</dbReference>
<dbReference type="SMART" id="SM00823">
    <property type="entry name" value="PKS_PP"/>
    <property type="match status" value="1"/>
</dbReference>
<dbReference type="Pfam" id="PF08242">
    <property type="entry name" value="Methyltransf_12"/>
    <property type="match status" value="1"/>
</dbReference>
<dbReference type="InterPro" id="IPR018201">
    <property type="entry name" value="Ketoacyl_synth_AS"/>
</dbReference>
<dbReference type="SMART" id="SM00827">
    <property type="entry name" value="PKS_AT"/>
    <property type="match status" value="1"/>
</dbReference>
<evidence type="ECO:0000256" key="1">
    <source>
        <dbReference type="ARBA" id="ARBA00022450"/>
    </source>
</evidence>
<dbReference type="Pfam" id="PF14765">
    <property type="entry name" value="PS-DH"/>
    <property type="match status" value="1"/>
</dbReference>
<reference evidence="12 13" key="1">
    <citation type="journal article" date="2014" name="Genome Announc.">
        <title>Draft genome sequence of Sclerotinia borealis, a psychrophilic plant pathogenic fungus.</title>
        <authorList>
            <person name="Mardanov A.V."/>
            <person name="Beletsky A.V."/>
            <person name="Kadnikov V.V."/>
            <person name="Ignatov A.N."/>
            <person name="Ravin N.V."/>
        </authorList>
    </citation>
    <scope>NUCLEOTIDE SEQUENCE [LARGE SCALE GENOMIC DNA]</scope>
    <source>
        <strain evidence="13">F-4157</strain>
    </source>
</reference>
<dbReference type="CDD" id="cd00833">
    <property type="entry name" value="PKS"/>
    <property type="match status" value="1"/>
</dbReference>
<dbReference type="SUPFAM" id="SSF52151">
    <property type="entry name" value="FabD/lysophospholipase-like"/>
    <property type="match status" value="1"/>
</dbReference>
<dbReference type="SUPFAM" id="SSF47336">
    <property type="entry name" value="ACP-like"/>
    <property type="match status" value="1"/>
</dbReference>
<dbReference type="EMBL" id="AYSA01000344">
    <property type="protein sequence ID" value="ESZ93011.1"/>
    <property type="molecule type" value="Genomic_DNA"/>
</dbReference>
<dbReference type="Pfam" id="PF00109">
    <property type="entry name" value="ketoacyl-synt"/>
    <property type="match status" value="1"/>
</dbReference>
<evidence type="ECO:0000256" key="7">
    <source>
        <dbReference type="ARBA" id="ARBA00023315"/>
    </source>
</evidence>
<dbReference type="GO" id="GO:0031177">
    <property type="term" value="F:phosphopantetheine binding"/>
    <property type="evidence" value="ECO:0007669"/>
    <property type="project" value="InterPro"/>
</dbReference>
<dbReference type="SUPFAM" id="SSF51735">
    <property type="entry name" value="NAD(P)-binding Rossmann-fold domains"/>
    <property type="match status" value="2"/>
</dbReference>
<dbReference type="InterPro" id="IPR013217">
    <property type="entry name" value="Methyltransf_12"/>
</dbReference>
<dbReference type="Gene3D" id="3.40.50.720">
    <property type="entry name" value="NAD(P)-binding Rossmann-like Domain"/>
    <property type="match status" value="2"/>
</dbReference>
<accession>W9CAY9</accession>
<evidence type="ECO:0000256" key="8">
    <source>
        <dbReference type="PROSITE-ProRule" id="PRU01363"/>
    </source>
</evidence>
<dbReference type="Gene3D" id="3.40.50.150">
    <property type="entry name" value="Vaccinia Virus protein VP39"/>
    <property type="match status" value="1"/>
</dbReference>
<dbReference type="InterPro" id="IPR013968">
    <property type="entry name" value="PKS_KR"/>
</dbReference>
<dbReference type="SUPFAM" id="SSF53901">
    <property type="entry name" value="Thiolase-like"/>
    <property type="match status" value="1"/>
</dbReference>
<evidence type="ECO:0000259" key="9">
    <source>
        <dbReference type="PROSITE" id="PS50075"/>
    </source>
</evidence>
<evidence type="ECO:0000259" key="11">
    <source>
        <dbReference type="PROSITE" id="PS52019"/>
    </source>
</evidence>
<organism evidence="12 13">
    <name type="scientific">Sclerotinia borealis (strain F-4128)</name>
    <dbReference type="NCBI Taxonomy" id="1432307"/>
    <lineage>
        <taxon>Eukaryota</taxon>
        <taxon>Fungi</taxon>
        <taxon>Dikarya</taxon>
        <taxon>Ascomycota</taxon>
        <taxon>Pezizomycotina</taxon>
        <taxon>Leotiomycetes</taxon>
        <taxon>Helotiales</taxon>
        <taxon>Sclerotiniaceae</taxon>
        <taxon>Sclerotinia</taxon>
    </lineage>
</organism>
<dbReference type="InterPro" id="IPR014043">
    <property type="entry name" value="Acyl_transferase_dom"/>
</dbReference>
<dbReference type="InterPro" id="IPR036291">
    <property type="entry name" value="NAD(P)-bd_dom_sf"/>
</dbReference>
<dbReference type="PANTHER" id="PTHR43775">
    <property type="entry name" value="FATTY ACID SYNTHASE"/>
    <property type="match status" value="1"/>
</dbReference>
<dbReference type="InterPro" id="IPR016036">
    <property type="entry name" value="Malonyl_transacylase_ACP-bd"/>
</dbReference>
<dbReference type="Gene3D" id="1.10.1200.10">
    <property type="entry name" value="ACP-like"/>
    <property type="match status" value="1"/>
</dbReference>
<dbReference type="InterPro" id="IPR042104">
    <property type="entry name" value="PKS_dehydratase_sf"/>
</dbReference>
<dbReference type="InterPro" id="IPR057326">
    <property type="entry name" value="KR_dom"/>
</dbReference>
<dbReference type="PROSITE" id="PS00606">
    <property type="entry name" value="KS3_1"/>
    <property type="match status" value="1"/>
</dbReference>
<dbReference type="Pfam" id="PF00698">
    <property type="entry name" value="Acyl_transf_1"/>
    <property type="match status" value="1"/>
</dbReference>
<gene>
    <name evidence="12" type="ORF">SBOR_6582</name>
</gene>
<dbReference type="SMART" id="SM00825">
    <property type="entry name" value="PKS_KS"/>
    <property type="match status" value="1"/>
</dbReference>
<sequence length="2320" mass="256257">MNVPTTTKYHNEPIAIIGLAFEFPQGATSEQSFWDMIVEGRSASTEFPSDRLNIDAFYHPDENRPSTIPLRGGHFIEEDLGAFDAPFFSITPDEAGCMDPQHPRLLETTYHALEDSGVPISKCSGSNTSVYTGCFTNDYLSLLQQDYDAEQRHAAMGIAPSMLANRLSWFFNLKGTSMNLDSACSSSLIALHLACNDLRTNGSEMAIVGGANLVYHPNFMKIMSDFNFLSEDSRCWSFDEKANGYARGEGIAVIVLKRLSCAIRDGDTPSQEAQIDLIRQTYRHGDIDIEPTRFFEAHATGTPVGDPVEGNAIGQAFRVCRGKVDLLYIGAIKANIGHLEGCSGLAGIIKAILVLEKGIIPPIADFELLNGKLQAEELHLNLPTEVIPWPASAVRRACVNSFGFGRTNAVAILDDAYSYFKQNDVIGFHRTTPSIRGNDHHSGSNGQRSVSYMSSSYGGNNEILDPLKLITWNQSPQLEDLAYTTAVKRSEFPWRSFMVADKTLDVTTSAPVKASTIRRGIAFVFTGQGAHYLWCQWSLYEVTAVNSTLDIDRPDYSQPLTTCLQLAIVDLLKSFQIVPSLVLGHSSGEIGAAYAAGALSQQYAVKIAYHRGRLSSQLAEKAEGLTMMAVGLPKESIVPYLEQLQSTYGELDVAIGCVNSPQSITLTGALHQLSTLENWLKKKAIFARILRVPMAYHSRFMKAIEKDYIESIGEIKAIPGPKLTSNSGEQTTTQAAGQIVFPASGMIVMAIEGVRELLGDSSSLLGISIQNANFSHAIAFPHNVEKIETQLTLFRPSQSSDLSMWSQFRLFVLENDSYIECCSGFIRVVFDSKDRDMVISSAIWKRGETTEDWIAAVNRVCDGPDRNPYDVPEEIAVRYGPAFKNLEHLRIGIDGEAVAHVNTESWKQKSTKCFANSYLVHPATLDGLAQPLQQALMAQDRESLPTMVPVHVSSIWIDCSSGNLLNEGRLSIAARCSFKGYRGGSADVLATAIGSHIPLIFLDGLQTTFISSSQPAKIGHTLTPRFLCTKLVWKPDLHTMTSEQISLYCVQYRPKQEVDAVEKYQSLVVAIFCFILEAIVFLDEHPAIVLSEHLSAYTNWLRYQQAELQGNQSLVVQESVRQFLDDRDARERLVSEIENEGVDGYFFMQIGKNLKMMLSAEVDPLALMFHDGLADRYYEKMLANDHHAYPASQYIDLLSFMNPSMKILEVGAGTGGQTLRLLDAMSSGGVKKWSTYDYTDISPGFFSQAQLKFFKYADQMRFKVCDISKNPMQQSFEVETYDLVVASHVLHATDNLDQSLRNIRKLLKPDGRLLLFETTLPEAVPIGFAFGLLKGWWNPLNYEQRSLYSPCLTVSQWDQWLKRAGFSGVDVEIPGQEELSTRYSSIIISRATGSAARETTKPSMHISIIVKSEVEEQQVLAKLLASKVSEIKGLSCGIATLQELIDTEMTATSVIIFLTEIDAAFLDGTLEFDYNALQSVLIQTRQTIWATRAHLLDAVEPQHHLAVGLGRTLMSEDSTRKFVTVSLDQNDRREQTASLISELLQRTIDSSVENMENNYVVTDGKIHICRVSENVEMDRTIAQALLSLSIWGHRDIWKHLNGLRTSDKECFDAAFLNKNEVLIQVRAIGLTFRDHLLASGQLNEVGFGTECAGVLVATGSEPGHKVGDRVCVLATSAASSVIRTTKSAIAIVPEHMSFAEAASMPTAVWLSYRALIEVGRIEEDEIILIHRASSCIGQMTVQFAKRLGAKVLVTVSSSSSRKLLREEYMISENDIFDINDSSILNKIYRRTNGKGADIIVGPLEEGSHGISFDFSRCLAPFGRLIDNGLSNSMEPSQRPSLLGKRRTFENISRASVNLINALEENSRLVHATFQRAIKTAFELALKPPQPLLVFNVDKVESAFRHFHDPEEMGKRIIEINPLTSIMANVKNRPKYKFSSDASYIIAGGFGGLGRSFARWMVSRGARHLVLLSRSGAQGTAAKDLVAELISQRVFVAAPVVDISNLSKLKQVIEALKDHIPPIRGCIQATVALKDNLFPNMTYDDWMIGTSSKATGSWNLHATLPTGLDFFVLVASLNGIVGGRAQANYAAGNTFKDALAHHRISHGEQAVSIDLGLMVAEGVVAENEALLASMRRLGHLMDISQNELLALLEYYCDPALPLLTHEQAQVLVGLETPAAVLAKGIDLHHAIHRPLFRQLFRIGLPPGDNQSADTSAEKRLEKDRAGILRRTKSDKQASAMITEWFVAKMAQVLGLDVDDVDADKPVHAYGIDSLVAIDLKNWFARETNAEVQVFLLLGNTSLRQVAWEAATISGYRHPESK</sequence>
<dbReference type="SUPFAM" id="SSF55048">
    <property type="entry name" value="Probable ACP-binding domain of malonyl-CoA ACP transacylase"/>
    <property type="match status" value="1"/>
</dbReference>
<keyword evidence="3" id="KW-0808">Transferase</keyword>
<evidence type="ECO:0000256" key="5">
    <source>
        <dbReference type="ARBA" id="ARBA00023002"/>
    </source>
</evidence>
<name>W9CAY9_SCLBF</name>
<dbReference type="GO" id="GO:0044550">
    <property type="term" value="P:secondary metabolite biosynthetic process"/>
    <property type="evidence" value="ECO:0007669"/>
    <property type="project" value="UniProtKB-ARBA"/>
</dbReference>
<dbReference type="InterPro" id="IPR016035">
    <property type="entry name" value="Acyl_Trfase/lysoPLipase"/>
</dbReference>
<dbReference type="PROSITE" id="PS52004">
    <property type="entry name" value="KS3_2"/>
    <property type="match status" value="1"/>
</dbReference>
<dbReference type="Pfam" id="PF08659">
    <property type="entry name" value="KR"/>
    <property type="match status" value="1"/>
</dbReference>
<keyword evidence="6" id="KW-0511">Multifunctional enzyme</keyword>
<dbReference type="GO" id="GO:0006633">
    <property type="term" value="P:fatty acid biosynthetic process"/>
    <property type="evidence" value="ECO:0007669"/>
    <property type="project" value="InterPro"/>
</dbReference>
<dbReference type="GO" id="GO:0004312">
    <property type="term" value="F:fatty acid synthase activity"/>
    <property type="evidence" value="ECO:0007669"/>
    <property type="project" value="TreeGrafter"/>
</dbReference>
<feature type="domain" description="Carrier" evidence="9">
    <location>
        <begin position="2235"/>
        <end position="2312"/>
    </location>
</feature>
<keyword evidence="13" id="KW-1185">Reference proteome</keyword>
<dbReference type="HOGENOM" id="CLU_000022_31_0_1"/>